<dbReference type="GO" id="GO:0003824">
    <property type="term" value="F:catalytic activity"/>
    <property type="evidence" value="ECO:0007669"/>
    <property type="project" value="InterPro"/>
</dbReference>
<dbReference type="PANTHER" id="PTHR11941">
    <property type="entry name" value="ENOYL-COA HYDRATASE-RELATED"/>
    <property type="match status" value="1"/>
</dbReference>
<sequence length="258" mass="27734">MGAELVRYAVSDAIAEITLDRAPVNALSIALIDALLEGLRKAKEDEQVRAVVIASAHKIFCAGLDLDIIRGKRATETKGFLERLYFALNDIQYRIGKPTIAAVDGPARAGGMTIAISCDMVIAGDGATFGYPEIDVGLIPALHFVQLPRLVGKHQAFGPLFLGDSFDAATAFRMGLVSEVVPKGTALERARAIAQRLAAKSPIVMKIGRDAFMRAVDADYRRAVENAAESFALVASTEDCQEGLNAFVEKRPPKYTGR</sequence>
<name>A0A975NY20_9BRAD</name>
<proteinExistence type="inferred from homology"/>
<dbReference type="SUPFAM" id="SSF52096">
    <property type="entry name" value="ClpP/crotonase"/>
    <property type="match status" value="1"/>
</dbReference>
<protein>
    <submittedName>
        <fullName evidence="3">Enoyl-CoA hydratase/isomerase family protein</fullName>
    </submittedName>
</protein>
<comment type="similarity">
    <text evidence="1 2">Belongs to the enoyl-CoA hydratase/isomerase family.</text>
</comment>
<accession>A0A975NY20</accession>
<evidence type="ECO:0000313" key="3">
    <source>
        <dbReference type="EMBL" id="QWG22129.1"/>
    </source>
</evidence>
<dbReference type="EMBL" id="CP076136">
    <property type="protein sequence ID" value="QWG22129.1"/>
    <property type="molecule type" value="Genomic_DNA"/>
</dbReference>
<dbReference type="GO" id="GO:0006635">
    <property type="term" value="P:fatty acid beta-oxidation"/>
    <property type="evidence" value="ECO:0007669"/>
    <property type="project" value="TreeGrafter"/>
</dbReference>
<dbReference type="InterPro" id="IPR001753">
    <property type="entry name" value="Enoyl-CoA_hydra/iso"/>
</dbReference>
<dbReference type="PROSITE" id="PS00166">
    <property type="entry name" value="ENOYL_COA_HYDRATASE"/>
    <property type="match status" value="1"/>
</dbReference>
<evidence type="ECO:0000313" key="4">
    <source>
        <dbReference type="Proteomes" id="UP000676951"/>
    </source>
</evidence>
<dbReference type="PANTHER" id="PTHR11941:SF54">
    <property type="entry name" value="ENOYL-COA HYDRATASE, MITOCHONDRIAL"/>
    <property type="match status" value="1"/>
</dbReference>
<dbReference type="CDD" id="cd06558">
    <property type="entry name" value="crotonase-like"/>
    <property type="match status" value="1"/>
</dbReference>
<dbReference type="InterPro" id="IPR029045">
    <property type="entry name" value="ClpP/crotonase-like_dom_sf"/>
</dbReference>
<dbReference type="RefSeq" id="WP_215602898.1">
    <property type="nucleotide sequence ID" value="NZ_CP076136.1"/>
</dbReference>
<dbReference type="InterPro" id="IPR018376">
    <property type="entry name" value="Enoyl-CoA_hyd/isom_CS"/>
</dbReference>
<dbReference type="AlphaFoldDB" id="A0A975NY20"/>
<gene>
    <name evidence="3" type="ORF">KMZ93_19375</name>
</gene>
<evidence type="ECO:0000256" key="1">
    <source>
        <dbReference type="ARBA" id="ARBA00005254"/>
    </source>
</evidence>
<evidence type="ECO:0000256" key="2">
    <source>
        <dbReference type="RuleBase" id="RU003707"/>
    </source>
</evidence>
<dbReference type="Gene3D" id="3.90.226.10">
    <property type="entry name" value="2-enoyl-CoA Hydratase, Chain A, domain 1"/>
    <property type="match status" value="1"/>
</dbReference>
<reference evidence="3 4" key="1">
    <citation type="submission" date="2021-06" db="EMBL/GenBank/DDBJ databases">
        <title>Bradyrhizobium sp. S2-11-4 Genome sequencing.</title>
        <authorList>
            <person name="Jin L."/>
        </authorList>
    </citation>
    <scope>NUCLEOTIDE SEQUENCE [LARGE SCALE GENOMIC DNA]</scope>
    <source>
        <strain evidence="3 4">S2-11-4</strain>
    </source>
</reference>
<keyword evidence="4" id="KW-1185">Reference proteome</keyword>
<dbReference type="Pfam" id="PF00378">
    <property type="entry name" value="ECH_1"/>
    <property type="match status" value="1"/>
</dbReference>
<dbReference type="Proteomes" id="UP000676951">
    <property type="component" value="Chromosome"/>
</dbReference>
<organism evidence="3 4">
    <name type="scientific">Bradyrhizobium sediminis</name>
    <dbReference type="NCBI Taxonomy" id="2840469"/>
    <lineage>
        <taxon>Bacteria</taxon>
        <taxon>Pseudomonadati</taxon>
        <taxon>Pseudomonadota</taxon>
        <taxon>Alphaproteobacteria</taxon>
        <taxon>Hyphomicrobiales</taxon>
        <taxon>Nitrobacteraceae</taxon>
        <taxon>Bradyrhizobium</taxon>
    </lineage>
</organism>